<proteinExistence type="predicted"/>
<evidence type="ECO:0000313" key="2">
    <source>
        <dbReference type="EMBL" id="CAG7658285.1"/>
    </source>
</evidence>
<evidence type="ECO:0000313" key="3">
    <source>
        <dbReference type="Proteomes" id="UP001153328"/>
    </source>
</evidence>
<protein>
    <submittedName>
        <fullName evidence="2">Uncharacterized protein</fullName>
    </submittedName>
</protein>
<name>A0A9W4MLB2_9ACTN</name>
<gene>
    <name evidence="2" type="ORF">SBRY_90209</name>
</gene>
<dbReference type="AlphaFoldDB" id="A0A9W4MLB2"/>
<feature type="region of interest" description="Disordered" evidence="1">
    <location>
        <begin position="22"/>
        <end position="65"/>
    </location>
</feature>
<reference evidence="2" key="1">
    <citation type="submission" date="2021-06" db="EMBL/GenBank/DDBJ databases">
        <authorList>
            <person name="Arsene-Ploetze F."/>
        </authorList>
    </citation>
    <scope>NUCLEOTIDE SEQUENCE</scope>
    <source>
        <strain evidence="2">SBRY1</strain>
    </source>
</reference>
<dbReference type="EMBL" id="CAJVAX010000023">
    <property type="protein sequence ID" value="CAG7658285.1"/>
    <property type="molecule type" value="Genomic_DNA"/>
</dbReference>
<keyword evidence="3" id="KW-1185">Reference proteome</keyword>
<evidence type="ECO:0000256" key="1">
    <source>
        <dbReference type="SAM" id="MobiDB-lite"/>
    </source>
</evidence>
<dbReference type="Proteomes" id="UP001153328">
    <property type="component" value="Unassembled WGS sequence"/>
</dbReference>
<sequence length="65" mass="6601">MADRQPGAGRRRGCVPVCRPLASTQVTRPGGEHDHPEGGALSPGGRQCDETHIGRFPPGAGASGA</sequence>
<comment type="caution">
    <text evidence="2">The sequence shown here is derived from an EMBL/GenBank/DDBJ whole genome shotgun (WGS) entry which is preliminary data.</text>
</comment>
<accession>A0A9W4MLB2</accession>
<organism evidence="2 3">
    <name type="scientific">Actinacidiphila bryophytorum</name>
    <dbReference type="NCBI Taxonomy" id="1436133"/>
    <lineage>
        <taxon>Bacteria</taxon>
        <taxon>Bacillati</taxon>
        <taxon>Actinomycetota</taxon>
        <taxon>Actinomycetes</taxon>
        <taxon>Kitasatosporales</taxon>
        <taxon>Streptomycetaceae</taxon>
        <taxon>Actinacidiphila</taxon>
    </lineage>
</organism>